<dbReference type="Proteomes" id="UP000829542">
    <property type="component" value="Chromosome"/>
</dbReference>
<evidence type="ECO:0000256" key="6">
    <source>
        <dbReference type="ARBA" id="ARBA00022989"/>
    </source>
</evidence>
<feature type="transmembrane region" description="Helical" evidence="9">
    <location>
        <begin position="12"/>
        <end position="33"/>
    </location>
</feature>
<keyword evidence="11" id="KW-1185">Reference proteome</keyword>
<feature type="transmembrane region" description="Helical" evidence="9">
    <location>
        <begin position="323"/>
        <end position="341"/>
    </location>
</feature>
<evidence type="ECO:0000256" key="5">
    <source>
        <dbReference type="ARBA" id="ARBA00022692"/>
    </source>
</evidence>
<dbReference type="PANTHER" id="PTHR33529">
    <property type="entry name" value="SLR0882 PROTEIN-RELATED"/>
    <property type="match status" value="1"/>
</dbReference>
<keyword evidence="7 9" id="KW-0472">Membrane</keyword>
<reference evidence="10 11" key="1">
    <citation type="submission" date="2022-03" db="EMBL/GenBank/DDBJ databases">
        <title>Ignatzschineria rhizosphaerae HR5S32.</title>
        <authorList>
            <person name="Sun J.Q."/>
            <person name="Feng J.Y."/>
        </authorList>
    </citation>
    <scope>NUCLEOTIDE SEQUENCE [LARGE SCALE GENOMIC DNA]</scope>
    <source>
        <strain evidence="10 11">HR5S32</strain>
    </source>
</reference>
<keyword evidence="5 9" id="KW-0812">Transmembrane</keyword>
<proteinExistence type="inferred from homology"/>
<evidence type="ECO:0000256" key="9">
    <source>
        <dbReference type="SAM" id="Phobius"/>
    </source>
</evidence>
<evidence type="ECO:0000256" key="8">
    <source>
        <dbReference type="ARBA" id="ARBA00026081"/>
    </source>
</evidence>
<comment type="function">
    <text evidence="1">Part of the ABC transporter complex LptBFG involved in the translocation of lipopolysaccharide (LPS) from the inner membrane to the outer membrane.</text>
</comment>
<organism evidence="10 11">
    <name type="scientific">Ignatzschineria rhizosphaerae</name>
    <dbReference type="NCBI Taxonomy" id="2923279"/>
    <lineage>
        <taxon>Bacteria</taxon>
        <taxon>Pseudomonadati</taxon>
        <taxon>Pseudomonadota</taxon>
        <taxon>Gammaproteobacteria</taxon>
        <taxon>Cardiobacteriales</taxon>
        <taxon>Ignatzschineriaceae</taxon>
        <taxon>Ignatzschineria</taxon>
    </lineage>
</organism>
<dbReference type="InterPro" id="IPR030923">
    <property type="entry name" value="LptG"/>
</dbReference>
<accession>A0ABY3X0Q3</accession>
<dbReference type="RefSeq" id="WP_242147317.1">
    <property type="nucleotide sequence ID" value="NZ_CP093379.1"/>
</dbReference>
<comment type="similarity">
    <text evidence="3">Belongs to the LptF/LptG family.</text>
</comment>
<dbReference type="EMBL" id="CP093379">
    <property type="protein sequence ID" value="UNM95254.1"/>
    <property type="molecule type" value="Genomic_DNA"/>
</dbReference>
<gene>
    <name evidence="10" type="primary">lptG</name>
    <name evidence="10" type="ORF">MMG00_08420</name>
</gene>
<dbReference type="Pfam" id="PF03739">
    <property type="entry name" value="LptF_LptG"/>
    <property type="match status" value="1"/>
</dbReference>
<feature type="transmembrane region" description="Helical" evidence="9">
    <location>
        <begin position="260"/>
        <end position="282"/>
    </location>
</feature>
<comment type="subcellular location">
    <subcellularLocation>
        <location evidence="2">Cell membrane</location>
        <topology evidence="2">Multi-pass membrane protein</topology>
    </subcellularLocation>
</comment>
<comment type="subunit">
    <text evidence="8">Component of the lipopolysaccharide transport and assembly complex. The LptBFG transporter is composed of two ATP-binding proteins (LptB) and two transmembrane proteins (LptF and LptG).</text>
</comment>
<dbReference type="PANTHER" id="PTHR33529:SF2">
    <property type="entry name" value="LIPOPOLYSACCHARIDE EXPORT SYSTEM PERMEASE PROTEIN LPTG"/>
    <property type="match status" value="1"/>
</dbReference>
<sequence length="345" mass="38858">MLKIDQYTFKTSLLFTLFCLLMLVIIETFFTFLNELQDLGDEGYQLTQMVLYLLYDMPSRIYRIFPMALLLGTLLGLGQLASHNELTAIRTAGFNKIRTLRGAIYTTIILSIVIVFVGELIVPKSHDQAMIVSNKSSSGKGFWAIDGDYIVEVKSIENLTLTDITVYGPKDGVLQKLIRAPYMELIDNQWVMPILTETTFTEHHIQSKSLQNISIQTHIDEAALTALINDPEYLSSRSLWRFIGYLEDNNLDSSEYRLAFWAKIFNPLTNISMILIAAPLVFAQQRRQGIGERILVGVILGLIIYLTTQMLGHFILLSGFPPLLGALLPTALAIGIAYLLFKLLP</sequence>
<feature type="transmembrane region" description="Helical" evidence="9">
    <location>
        <begin position="61"/>
        <end position="81"/>
    </location>
</feature>
<dbReference type="NCBIfam" id="TIGR04408">
    <property type="entry name" value="LptG_lptG"/>
    <property type="match status" value="1"/>
</dbReference>
<name>A0ABY3X0Q3_9GAMM</name>
<evidence type="ECO:0000256" key="1">
    <source>
        <dbReference type="ARBA" id="ARBA00002265"/>
    </source>
</evidence>
<evidence type="ECO:0000256" key="2">
    <source>
        <dbReference type="ARBA" id="ARBA00004651"/>
    </source>
</evidence>
<keyword evidence="4" id="KW-1003">Cell membrane</keyword>
<protein>
    <submittedName>
        <fullName evidence="10">LPS export ABC transporter permease LptG</fullName>
    </submittedName>
</protein>
<evidence type="ECO:0000313" key="10">
    <source>
        <dbReference type="EMBL" id="UNM95254.1"/>
    </source>
</evidence>
<feature type="transmembrane region" description="Helical" evidence="9">
    <location>
        <begin position="102"/>
        <end position="122"/>
    </location>
</feature>
<keyword evidence="6 9" id="KW-1133">Transmembrane helix</keyword>
<evidence type="ECO:0000256" key="4">
    <source>
        <dbReference type="ARBA" id="ARBA00022475"/>
    </source>
</evidence>
<evidence type="ECO:0000256" key="7">
    <source>
        <dbReference type="ARBA" id="ARBA00023136"/>
    </source>
</evidence>
<evidence type="ECO:0000313" key="11">
    <source>
        <dbReference type="Proteomes" id="UP000829542"/>
    </source>
</evidence>
<dbReference type="InterPro" id="IPR005495">
    <property type="entry name" value="LptG/LptF_permease"/>
</dbReference>
<feature type="transmembrane region" description="Helical" evidence="9">
    <location>
        <begin position="294"/>
        <end position="317"/>
    </location>
</feature>
<evidence type="ECO:0000256" key="3">
    <source>
        <dbReference type="ARBA" id="ARBA00007725"/>
    </source>
</evidence>